<dbReference type="PANTHER" id="PTHR32552:SF81">
    <property type="entry name" value="TONB-DEPENDENT OUTER MEMBRANE RECEPTOR"/>
    <property type="match status" value="1"/>
</dbReference>
<sequence length="791" mass="84599">MASPALARERQPAVQVSTTRLDQAILAIGRQTGTSIGLRDQRLAGMRVHALSGNLSAHQALVRLLRGTGARIRQTGPGTFLIEAAPKPVRPMTTVRQRLSPAPVQPAREIIVTATKRAIPLSDYDGSATIISGDSLNFADSARGTDAILTKSASLSSTHLGPGRNKLFIRGIADSSFTGPTQSTVGEYWGDMRITYSAPDPDLRLYDVKRVEVLQGPQGTLYGAGALGGIVRIVPRPPDLDHSGGQGWTGASFTQHGAPGGDGGAIVNLPIVEDRLAVRAVGYAGIDGGYIDDPLRGKHDVNQVRTVGGRASLRFDPVPDWSITLEGTFQHIRGRDAQYADRDGDGLSRASGLAQPYRNDYASGSITISGEIGSAQLTSTTGIVDQYLTERFDATTTLNGEALKTPHLSFAALALSAYDESQRIHLVNSETRLSHSNDDGSGWVVGINGMTAISRVHRNVTDDSRVAPLAGIRNRVDEVTLYAQASAAPFDGLLITGGGRLTWTRLSGQAQDIQPVFALRIDPDAQASRTETRALPSFGLHYRLVQGMSVFARYAEGYRPGGLALHRDYVQRFRGDRVGTWEAGMRWQGGDHAPFDISASIALTRWDDIQADIINGLGFPATANIGNGRVHSLGVAASWRPVSGLTVGGALYLNDSKVTIPDPLLMSVLITDISRSSTLPNVADVSGTTHIEYSRAMGNGRTLQVSGYGRYMGKSVLGVGPGLSQPQGNYFDTGVDIRFGTQRWGVSASLTNLFDSRGNRFALGSPFQVRDGDQITPLRPRTLRIGTDISF</sequence>
<keyword evidence="7" id="KW-0406">Ion transport</keyword>
<keyword evidence="10" id="KW-0998">Cell outer membrane</keyword>
<accession>A0A840YXZ0</accession>
<dbReference type="Gene3D" id="2.40.170.20">
    <property type="entry name" value="TonB-dependent receptor, beta-barrel domain"/>
    <property type="match status" value="1"/>
</dbReference>
<evidence type="ECO:0000259" key="12">
    <source>
        <dbReference type="SMART" id="SM00965"/>
    </source>
</evidence>
<evidence type="ECO:0000256" key="6">
    <source>
        <dbReference type="ARBA" id="ARBA00023004"/>
    </source>
</evidence>
<dbReference type="RefSeq" id="WP_345575890.1">
    <property type="nucleotide sequence ID" value="NZ_BAABIF010000013.1"/>
</dbReference>
<dbReference type="Pfam" id="PF07715">
    <property type="entry name" value="Plug"/>
    <property type="match status" value="1"/>
</dbReference>
<keyword evidence="13" id="KW-0675">Receptor</keyword>
<dbReference type="SUPFAM" id="SSF56935">
    <property type="entry name" value="Porins"/>
    <property type="match status" value="1"/>
</dbReference>
<keyword evidence="4" id="KW-0410">Iron transport</keyword>
<proteinExistence type="inferred from homology"/>
<keyword evidence="14" id="KW-1185">Reference proteome</keyword>
<dbReference type="InterPro" id="IPR012910">
    <property type="entry name" value="Plug_dom"/>
</dbReference>
<reference evidence="13 14" key="1">
    <citation type="submission" date="2020-08" db="EMBL/GenBank/DDBJ databases">
        <title>Genomic Encyclopedia of Type Strains, Phase IV (KMG-IV): sequencing the most valuable type-strain genomes for metagenomic binning, comparative biology and taxonomic classification.</title>
        <authorList>
            <person name="Goeker M."/>
        </authorList>
    </citation>
    <scope>NUCLEOTIDE SEQUENCE [LARGE SCALE GENOMIC DNA]</scope>
    <source>
        <strain evidence="13 14">DSM 27203</strain>
    </source>
</reference>
<evidence type="ECO:0000256" key="9">
    <source>
        <dbReference type="ARBA" id="ARBA00023136"/>
    </source>
</evidence>
<evidence type="ECO:0000256" key="11">
    <source>
        <dbReference type="RuleBase" id="RU003357"/>
    </source>
</evidence>
<organism evidence="13 14">
    <name type="scientific">Stakelama sediminis</name>
    <dbReference type="NCBI Taxonomy" id="463200"/>
    <lineage>
        <taxon>Bacteria</taxon>
        <taxon>Pseudomonadati</taxon>
        <taxon>Pseudomonadota</taxon>
        <taxon>Alphaproteobacteria</taxon>
        <taxon>Sphingomonadales</taxon>
        <taxon>Sphingomonadaceae</taxon>
        <taxon>Stakelama</taxon>
    </lineage>
</organism>
<dbReference type="Pfam" id="PF00593">
    <property type="entry name" value="TonB_dep_Rec_b-barrel"/>
    <property type="match status" value="1"/>
</dbReference>
<keyword evidence="9 11" id="KW-0472">Membrane</keyword>
<dbReference type="InterPro" id="IPR036942">
    <property type="entry name" value="Beta-barrel_TonB_sf"/>
</dbReference>
<feature type="domain" description="Secretin/TonB short N-terminal" evidence="12">
    <location>
        <begin position="34"/>
        <end position="85"/>
    </location>
</feature>
<evidence type="ECO:0000256" key="4">
    <source>
        <dbReference type="ARBA" id="ARBA00022496"/>
    </source>
</evidence>
<dbReference type="PANTHER" id="PTHR32552">
    <property type="entry name" value="FERRICHROME IRON RECEPTOR-RELATED"/>
    <property type="match status" value="1"/>
</dbReference>
<evidence type="ECO:0000256" key="3">
    <source>
        <dbReference type="ARBA" id="ARBA00022452"/>
    </source>
</evidence>
<evidence type="ECO:0000256" key="8">
    <source>
        <dbReference type="ARBA" id="ARBA00023077"/>
    </source>
</evidence>
<dbReference type="EMBL" id="JACIJI010000002">
    <property type="protein sequence ID" value="MBB5718538.1"/>
    <property type="molecule type" value="Genomic_DNA"/>
</dbReference>
<dbReference type="GO" id="GO:0009279">
    <property type="term" value="C:cell outer membrane"/>
    <property type="evidence" value="ECO:0007669"/>
    <property type="project" value="UniProtKB-SubCell"/>
</dbReference>
<dbReference type="InterPro" id="IPR000531">
    <property type="entry name" value="Beta-barrel_TonB"/>
</dbReference>
<dbReference type="Gene3D" id="3.55.50.30">
    <property type="match status" value="1"/>
</dbReference>
<protein>
    <submittedName>
        <fullName evidence="13">Outer membrane receptor protein involved in Fe transport</fullName>
    </submittedName>
</protein>
<evidence type="ECO:0000256" key="10">
    <source>
        <dbReference type="ARBA" id="ARBA00023237"/>
    </source>
</evidence>
<evidence type="ECO:0000313" key="14">
    <source>
        <dbReference type="Proteomes" id="UP000554342"/>
    </source>
</evidence>
<dbReference type="InterPro" id="IPR011662">
    <property type="entry name" value="Secretin/TonB_short_N"/>
</dbReference>
<dbReference type="SMART" id="SM00965">
    <property type="entry name" value="STN"/>
    <property type="match status" value="1"/>
</dbReference>
<keyword evidence="5" id="KW-0812">Transmembrane</keyword>
<evidence type="ECO:0000256" key="5">
    <source>
        <dbReference type="ARBA" id="ARBA00022692"/>
    </source>
</evidence>
<keyword evidence="6" id="KW-0408">Iron</keyword>
<evidence type="ECO:0000313" key="13">
    <source>
        <dbReference type="EMBL" id="MBB5718538.1"/>
    </source>
</evidence>
<dbReference type="InterPro" id="IPR039426">
    <property type="entry name" value="TonB-dep_rcpt-like"/>
</dbReference>
<comment type="subcellular location">
    <subcellularLocation>
        <location evidence="1">Cell outer membrane</location>
        <topology evidence="1">Multi-pass membrane protein</topology>
    </subcellularLocation>
</comment>
<keyword evidence="8 11" id="KW-0798">TonB box</keyword>
<keyword evidence="3" id="KW-1134">Transmembrane beta strand</keyword>
<evidence type="ECO:0000256" key="1">
    <source>
        <dbReference type="ARBA" id="ARBA00004571"/>
    </source>
</evidence>
<evidence type="ECO:0000256" key="2">
    <source>
        <dbReference type="ARBA" id="ARBA00022448"/>
    </source>
</evidence>
<keyword evidence="2" id="KW-0813">Transport</keyword>
<dbReference type="Proteomes" id="UP000554342">
    <property type="component" value="Unassembled WGS sequence"/>
</dbReference>
<name>A0A840YXZ0_9SPHN</name>
<evidence type="ECO:0000256" key="7">
    <source>
        <dbReference type="ARBA" id="ARBA00023065"/>
    </source>
</evidence>
<comment type="similarity">
    <text evidence="11">Belongs to the TonB-dependent receptor family.</text>
</comment>
<gene>
    <name evidence="13" type="ORF">FHR23_001461</name>
</gene>
<comment type="caution">
    <text evidence="13">The sequence shown here is derived from an EMBL/GenBank/DDBJ whole genome shotgun (WGS) entry which is preliminary data.</text>
</comment>
<dbReference type="GO" id="GO:0006826">
    <property type="term" value="P:iron ion transport"/>
    <property type="evidence" value="ECO:0007669"/>
    <property type="project" value="UniProtKB-KW"/>
</dbReference>
<dbReference type="AlphaFoldDB" id="A0A840YXZ0"/>